<organism evidence="1 2">
    <name type="scientific">Marinobacter mobilis</name>
    <dbReference type="NCBI Taxonomy" id="488533"/>
    <lineage>
        <taxon>Bacteria</taxon>
        <taxon>Pseudomonadati</taxon>
        <taxon>Pseudomonadota</taxon>
        <taxon>Gammaproteobacteria</taxon>
        <taxon>Pseudomonadales</taxon>
        <taxon>Marinobacteraceae</taxon>
        <taxon>Marinobacter</taxon>
    </lineage>
</organism>
<dbReference type="RefSeq" id="WP_091816604.1">
    <property type="nucleotide sequence ID" value="NZ_FNNE01000011.1"/>
</dbReference>
<dbReference type="STRING" id="488533.SAMN04487960_1114"/>
<protein>
    <submittedName>
        <fullName evidence="1">Uncharacterized protein</fullName>
    </submittedName>
</protein>
<dbReference type="Proteomes" id="UP000199675">
    <property type="component" value="Unassembled WGS sequence"/>
</dbReference>
<keyword evidence="2" id="KW-1185">Reference proteome</keyword>
<gene>
    <name evidence="1" type="ORF">SAMN04487960_1114</name>
</gene>
<evidence type="ECO:0000313" key="2">
    <source>
        <dbReference type="Proteomes" id="UP000199675"/>
    </source>
</evidence>
<accession>A0A1H3CTP1</accession>
<sequence>MAPLDEAARQYYLGQAGIQLWYARAPLPGAAPSPDFDFSEPEAVSIQPVAEMAPSGELKAAERADRLARIQGLMAGKAEEATAPAPVISEPTAAPKLATDKVSAGEAADGLLPDAEPEFPVAGNGHLQPLEAHWGFWVGARVMLISAISDDASYQLQEALARNILKALNQTDVRGFRVQWPVFNNPLVPGNDRDGFRRVVGDQCREYPDRELVLLGVLPGISDDEREGLLKALPGKRFVDFETSLAGLSTDPNAKRSLWERLKHFPGLVR</sequence>
<evidence type="ECO:0000313" key="1">
    <source>
        <dbReference type="EMBL" id="SDX56789.1"/>
    </source>
</evidence>
<dbReference type="EMBL" id="FNNE01000011">
    <property type="protein sequence ID" value="SDX56789.1"/>
    <property type="molecule type" value="Genomic_DNA"/>
</dbReference>
<proteinExistence type="predicted"/>
<dbReference type="AlphaFoldDB" id="A0A1H3CTP1"/>
<name>A0A1H3CTP1_9GAMM</name>
<reference evidence="1 2" key="1">
    <citation type="submission" date="2016-10" db="EMBL/GenBank/DDBJ databases">
        <authorList>
            <person name="de Groot N.N."/>
        </authorList>
    </citation>
    <scope>NUCLEOTIDE SEQUENCE [LARGE SCALE GENOMIC DNA]</scope>
    <source>
        <strain evidence="1 2">CGMCC 1.7059</strain>
    </source>
</reference>
<dbReference type="OrthoDB" id="6362681at2"/>